<dbReference type="EMBL" id="JBJUIK010000001">
    <property type="protein sequence ID" value="KAL3536761.1"/>
    <property type="molecule type" value="Genomic_DNA"/>
</dbReference>
<sequence>MQCLESDSSLVEIIHFARLGIWDMVPKVVKLSAPTFSFCWDVRMGYSYCNSMHLNMNIPICHFGNKIQSPLAFSSLLNASTNSNLSSNGQQIAMSMVPSSLENEFLTVFSE</sequence>
<accession>A0ABD3AZY6</accession>
<keyword evidence="2" id="KW-1185">Reference proteome</keyword>
<comment type="caution">
    <text evidence="1">The sequence shown here is derived from an EMBL/GenBank/DDBJ whole genome shotgun (WGS) entry which is preliminary data.</text>
</comment>
<reference evidence="1 2" key="1">
    <citation type="submission" date="2024-11" db="EMBL/GenBank/DDBJ databases">
        <title>A near-complete genome assembly of Cinchona calisaya.</title>
        <authorList>
            <person name="Lian D.C."/>
            <person name="Zhao X.W."/>
            <person name="Wei L."/>
        </authorList>
    </citation>
    <scope>NUCLEOTIDE SEQUENCE [LARGE SCALE GENOMIC DNA]</scope>
    <source>
        <tissue evidence="1">Nenye</tissue>
    </source>
</reference>
<gene>
    <name evidence="1" type="ORF">ACH5RR_000127</name>
</gene>
<organism evidence="1 2">
    <name type="scientific">Cinchona calisaya</name>
    <dbReference type="NCBI Taxonomy" id="153742"/>
    <lineage>
        <taxon>Eukaryota</taxon>
        <taxon>Viridiplantae</taxon>
        <taxon>Streptophyta</taxon>
        <taxon>Embryophyta</taxon>
        <taxon>Tracheophyta</taxon>
        <taxon>Spermatophyta</taxon>
        <taxon>Magnoliopsida</taxon>
        <taxon>eudicotyledons</taxon>
        <taxon>Gunneridae</taxon>
        <taxon>Pentapetalae</taxon>
        <taxon>asterids</taxon>
        <taxon>lamiids</taxon>
        <taxon>Gentianales</taxon>
        <taxon>Rubiaceae</taxon>
        <taxon>Cinchonoideae</taxon>
        <taxon>Cinchoneae</taxon>
        <taxon>Cinchona</taxon>
    </lineage>
</organism>
<proteinExistence type="predicted"/>
<name>A0ABD3AZY6_9GENT</name>
<evidence type="ECO:0000313" key="2">
    <source>
        <dbReference type="Proteomes" id="UP001630127"/>
    </source>
</evidence>
<dbReference type="Proteomes" id="UP001630127">
    <property type="component" value="Unassembled WGS sequence"/>
</dbReference>
<evidence type="ECO:0000313" key="1">
    <source>
        <dbReference type="EMBL" id="KAL3536761.1"/>
    </source>
</evidence>
<dbReference type="AlphaFoldDB" id="A0ABD3AZY6"/>
<protein>
    <submittedName>
        <fullName evidence="1">Uncharacterized protein</fullName>
    </submittedName>
</protein>